<dbReference type="PRINTS" id="PR00722">
    <property type="entry name" value="CHYMOTRYPSIN"/>
</dbReference>
<proteinExistence type="predicted"/>
<dbReference type="SUPFAM" id="SSF50494">
    <property type="entry name" value="Trypsin-like serine proteases"/>
    <property type="match status" value="1"/>
</dbReference>
<evidence type="ECO:0000313" key="3">
    <source>
        <dbReference type="EMBL" id="TDD17464.1"/>
    </source>
</evidence>
<dbReference type="InterPro" id="IPR001254">
    <property type="entry name" value="Trypsin_dom"/>
</dbReference>
<organism evidence="3 4">
    <name type="scientific">Kribbella turkmenica</name>
    <dbReference type="NCBI Taxonomy" id="2530375"/>
    <lineage>
        <taxon>Bacteria</taxon>
        <taxon>Bacillati</taxon>
        <taxon>Actinomycetota</taxon>
        <taxon>Actinomycetes</taxon>
        <taxon>Propionibacteriales</taxon>
        <taxon>Kribbellaceae</taxon>
        <taxon>Kribbella</taxon>
    </lineage>
</organism>
<keyword evidence="3" id="KW-0378">Hydrolase</keyword>
<dbReference type="PANTHER" id="PTHR24256">
    <property type="entry name" value="TRYPTASE-RELATED"/>
    <property type="match status" value="1"/>
</dbReference>
<dbReference type="GO" id="GO:0006508">
    <property type="term" value="P:proteolysis"/>
    <property type="evidence" value="ECO:0007669"/>
    <property type="project" value="UniProtKB-KW"/>
</dbReference>
<dbReference type="InterPro" id="IPR009003">
    <property type="entry name" value="Peptidase_S1_PA"/>
</dbReference>
<reference evidence="3 4" key="1">
    <citation type="submission" date="2019-02" db="EMBL/GenBank/DDBJ databases">
        <title>Draft genome sequences of novel Actinobacteria.</title>
        <authorList>
            <person name="Sahin N."/>
            <person name="Ay H."/>
            <person name="Saygin H."/>
        </authorList>
    </citation>
    <scope>NUCLEOTIDE SEQUENCE [LARGE SCALE GENOMIC DNA]</scope>
    <source>
        <strain evidence="3 4">16K104</strain>
    </source>
</reference>
<dbReference type="EMBL" id="SMKR01000153">
    <property type="protein sequence ID" value="TDD17464.1"/>
    <property type="molecule type" value="Genomic_DNA"/>
</dbReference>
<dbReference type="Gene3D" id="2.40.10.10">
    <property type="entry name" value="Trypsin-like serine proteases"/>
    <property type="match status" value="1"/>
</dbReference>
<dbReference type="InterPro" id="IPR051487">
    <property type="entry name" value="Ser/Thr_Proteases_Immune/Dev"/>
</dbReference>
<protein>
    <submittedName>
        <fullName evidence="3">Trypsin-like serine protease</fullName>
    </submittedName>
</protein>
<dbReference type="AlphaFoldDB" id="A0A4R4WLJ5"/>
<sequence length="354" mass="37769">MVDPGRASSPVRTDVVAFSRRCAGRTVLAVLSEGACDFMKKFLRSCAVLAASVLLVTTATPAGAIVGGAPDNGEHPYVGQLLFYVPDAIDPRFDDPGAWFNCTGTLIDADTVVTAGHCTFAVGVEGEVPDNPLFGGTDVWFSVSEAPDYSVLPASSTFVPDRNEQRYETWSALLDASDEWSEAESTFTHPEYVDAAFLLHDLGVVELSEPIELDEYGSLPTPDYLDQYAGKAKQRALFESVGYGLEDSGPKFSLGGDTRRKADRRLISFRGAYGLRDIAVMFSHAQGGSTTGGTCFGDSGGPTFDITSPAIAEQNIIVAVTSFGLNYNCNASGSYRIDQPEDLVFLADPAGAYN</sequence>
<dbReference type="SMART" id="SM00020">
    <property type="entry name" value="Tryp_SPc"/>
    <property type="match status" value="1"/>
</dbReference>
<keyword evidence="4" id="KW-1185">Reference proteome</keyword>
<name>A0A4R4WLJ5_9ACTN</name>
<dbReference type="Proteomes" id="UP000295172">
    <property type="component" value="Unassembled WGS sequence"/>
</dbReference>
<keyword evidence="3" id="KW-0645">Protease</keyword>
<keyword evidence="1" id="KW-1015">Disulfide bond</keyword>
<dbReference type="PROSITE" id="PS50240">
    <property type="entry name" value="TRYPSIN_DOM"/>
    <property type="match status" value="1"/>
</dbReference>
<comment type="caution">
    <text evidence="3">The sequence shown here is derived from an EMBL/GenBank/DDBJ whole genome shotgun (WGS) entry which is preliminary data.</text>
</comment>
<dbReference type="InterPro" id="IPR043504">
    <property type="entry name" value="Peptidase_S1_PA_chymotrypsin"/>
</dbReference>
<dbReference type="PROSITE" id="PS00134">
    <property type="entry name" value="TRYPSIN_HIS"/>
    <property type="match status" value="1"/>
</dbReference>
<evidence type="ECO:0000313" key="4">
    <source>
        <dbReference type="Proteomes" id="UP000295172"/>
    </source>
</evidence>
<gene>
    <name evidence="3" type="ORF">E1218_27955</name>
</gene>
<dbReference type="InterPro" id="IPR001314">
    <property type="entry name" value="Peptidase_S1A"/>
</dbReference>
<dbReference type="OrthoDB" id="3657335at2"/>
<evidence type="ECO:0000259" key="2">
    <source>
        <dbReference type="PROSITE" id="PS50240"/>
    </source>
</evidence>
<feature type="domain" description="Peptidase S1" evidence="2">
    <location>
        <begin position="65"/>
        <end position="354"/>
    </location>
</feature>
<accession>A0A4R4WLJ5</accession>
<dbReference type="InterPro" id="IPR018114">
    <property type="entry name" value="TRYPSIN_HIS"/>
</dbReference>
<evidence type="ECO:0000256" key="1">
    <source>
        <dbReference type="ARBA" id="ARBA00023157"/>
    </source>
</evidence>
<dbReference type="GO" id="GO:0004252">
    <property type="term" value="F:serine-type endopeptidase activity"/>
    <property type="evidence" value="ECO:0007669"/>
    <property type="project" value="InterPro"/>
</dbReference>
<dbReference type="Pfam" id="PF00089">
    <property type="entry name" value="Trypsin"/>
    <property type="match status" value="1"/>
</dbReference>